<proteinExistence type="predicted"/>
<dbReference type="Pfam" id="PF04240">
    <property type="entry name" value="Caroten_synth"/>
    <property type="match status" value="1"/>
</dbReference>
<feature type="transmembrane region" description="Helical" evidence="1">
    <location>
        <begin position="220"/>
        <end position="240"/>
    </location>
</feature>
<sequence>MKLVWVIFAGLVMAEALNFPGIVFFGLSALLLVVHIVNSLGWKRGGLLVCLAMLIGWIAEVEGLRSGTIFGGRYVYRMASEWSMLSVPLPVILYWGIFIYSGFFVTKAVLRGRGGILKTALVNAGVVTAIDLFMDPIAVAKGKWTWLDGGEYFGIPWGNFVGWFAVAFVTTVIYELLTQKWADKFLSDKEVYLPPIVGYFTLWLSFVITSLKLGMRELTVMGTVAMLPVIMTSLWGWRLVRTLGKNQK</sequence>
<dbReference type="PANTHER" id="PTHR39419:SF1">
    <property type="entry name" value="SLL0814 PROTEIN"/>
    <property type="match status" value="1"/>
</dbReference>
<evidence type="ECO:0000313" key="3">
    <source>
        <dbReference type="Proteomes" id="UP000176424"/>
    </source>
</evidence>
<comment type="caution">
    <text evidence="2">The sequence shown here is derived from an EMBL/GenBank/DDBJ whole genome shotgun (WGS) entry which is preliminary data.</text>
</comment>
<feature type="transmembrane region" description="Helical" evidence="1">
    <location>
        <begin position="48"/>
        <end position="72"/>
    </location>
</feature>
<organism evidence="2 3">
    <name type="scientific">Candidatus Amesbacteria bacterium RIFOXYB1_FULL_44_23</name>
    <dbReference type="NCBI Taxonomy" id="1797263"/>
    <lineage>
        <taxon>Bacteria</taxon>
        <taxon>Candidatus Amesiibacteriota</taxon>
    </lineage>
</organism>
<reference evidence="2 3" key="1">
    <citation type="journal article" date="2016" name="Nat. Commun.">
        <title>Thousands of microbial genomes shed light on interconnected biogeochemical processes in an aquifer system.</title>
        <authorList>
            <person name="Anantharaman K."/>
            <person name="Brown C.T."/>
            <person name="Hug L.A."/>
            <person name="Sharon I."/>
            <person name="Castelle C.J."/>
            <person name="Probst A.J."/>
            <person name="Thomas B.C."/>
            <person name="Singh A."/>
            <person name="Wilkins M.J."/>
            <person name="Karaoz U."/>
            <person name="Brodie E.L."/>
            <person name="Williams K.H."/>
            <person name="Hubbard S.S."/>
            <person name="Banfield J.F."/>
        </authorList>
    </citation>
    <scope>NUCLEOTIDE SEQUENCE [LARGE SCALE GENOMIC DNA]</scope>
</reference>
<keyword evidence="1" id="KW-1133">Transmembrane helix</keyword>
<feature type="transmembrane region" description="Helical" evidence="1">
    <location>
        <begin position="190"/>
        <end position="208"/>
    </location>
</feature>
<feature type="transmembrane region" description="Helical" evidence="1">
    <location>
        <begin position="92"/>
        <end position="110"/>
    </location>
</feature>
<feature type="transmembrane region" description="Helical" evidence="1">
    <location>
        <begin position="24"/>
        <end position="41"/>
    </location>
</feature>
<dbReference type="STRING" id="1797263.A2397_01780"/>
<keyword evidence="1" id="KW-0472">Membrane</keyword>
<dbReference type="InterPro" id="IPR007354">
    <property type="entry name" value="CruF-like"/>
</dbReference>
<gene>
    <name evidence="2" type="ORF">A2397_01780</name>
</gene>
<keyword evidence="1" id="KW-0812">Transmembrane</keyword>
<accession>A0A1F4ZVA1</accession>
<dbReference type="AlphaFoldDB" id="A0A1F4ZVA1"/>
<dbReference type="EMBL" id="MEXR01000023">
    <property type="protein sequence ID" value="OGD09776.1"/>
    <property type="molecule type" value="Genomic_DNA"/>
</dbReference>
<name>A0A1F4ZVA1_9BACT</name>
<evidence type="ECO:0000313" key="2">
    <source>
        <dbReference type="EMBL" id="OGD09776.1"/>
    </source>
</evidence>
<evidence type="ECO:0008006" key="4">
    <source>
        <dbReference type="Google" id="ProtNLM"/>
    </source>
</evidence>
<protein>
    <recommendedName>
        <fullName evidence="4">Carotenoid biosynthesis protein</fullName>
    </recommendedName>
</protein>
<evidence type="ECO:0000256" key="1">
    <source>
        <dbReference type="SAM" id="Phobius"/>
    </source>
</evidence>
<feature type="transmembrane region" description="Helical" evidence="1">
    <location>
        <begin position="122"/>
        <end position="140"/>
    </location>
</feature>
<feature type="transmembrane region" description="Helical" evidence="1">
    <location>
        <begin position="160"/>
        <end position="178"/>
    </location>
</feature>
<dbReference type="PANTHER" id="PTHR39419">
    <property type="entry name" value="SLL0814 PROTEIN"/>
    <property type="match status" value="1"/>
</dbReference>
<dbReference type="Proteomes" id="UP000176424">
    <property type="component" value="Unassembled WGS sequence"/>
</dbReference>